<feature type="compositionally biased region" description="Low complexity" evidence="1">
    <location>
        <begin position="23"/>
        <end position="48"/>
    </location>
</feature>
<name>R2RPN2_9ENTE</name>
<dbReference type="EMBL" id="AJAL01000001">
    <property type="protein sequence ID" value="EOH82516.1"/>
    <property type="molecule type" value="Genomic_DNA"/>
</dbReference>
<comment type="caution">
    <text evidence="2">The sequence shown here is derived from an EMBL/GenBank/DDBJ whole genome shotgun (WGS) entry which is preliminary data.</text>
</comment>
<dbReference type="HOGENOM" id="CLU_2011718_0_0_9"/>
<organism evidence="2 4">
    <name type="scientific">Enterococcus raffinosus ATCC 49464</name>
    <dbReference type="NCBI Taxonomy" id="1158602"/>
    <lineage>
        <taxon>Bacteria</taxon>
        <taxon>Bacillati</taxon>
        <taxon>Bacillota</taxon>
        <taxon>Bacilli</taxon>
        <taxon>Lactobacillales</taxon>
        <taxon>Enterococcaceae</taxon>
        <taxon>Enterococcus</taxon>
    </lineage>
</organism>
<evidence type="ECO:0000313" key="2">
    <source>
        <dbReference type="EMBL" id="EOH82516.1"/>
    </source>
</evidence>
<dbReference type="Proteomes" id="UP000013877">
    <property type="component" value="Unassembled WGS sequence"/>
</dbReference>
<reference evidence="2 4" key="1">
    <citation type="submission" date="2013-02" db="EMBL/GenBank/DDBJ databases">
        <title>The Genome Sequence of Enterococcus raffinosus ATCC_49464.</title>
        <authorList>
            <consortium name="The Broad Institute Genome Sequencing Platform"/>
            <consortium name="The Broad Institute Genome Sequencing Center for Infectious Disease"/>
            <person name="Earl A.M."/>
            <person name="Gilmore M.S."/>
            <person name="Lebreton F."/>
            <person name="Walker B."/>
            <person name="Young S.K."/>
            <person name="Zeng Q."/>
            <person name="Gargeya S."/>
            <person name="Fitzgerald M."/>
            <person name="Haas B."/>
            <person name="Abouelleil A."/>
            <person name="Alvarado L."/>
            <person name="Arachchi H.M."/>
            <person name="Berlin A.M."/>
            <person name="Chapman S.B."/>
            <person name="Dewar J."/>
            <person name="Goldberg J."/>
            <person name="Griggs A."/>
            <person name="Gujja S."/>
            <person name="Hansen M."/>
            <person name="Howarth C."/>
            <person name="Imamovic A."/>
            <person name="Larimer J."/>
            <person name="McCowan C."/>
            <person name="Murphy C."/>
            <person name="Neiman D."/>
            <person name="Pearson M."/>
            <person name="Priest M."/>
            <person name="Roberts A."/>
            <person name="Saif S."/>
            <person name="Shea T."/>
            <person name="Sisk P."/>
            <person name="Sykes S."/>
            <person name="Wortman J."/>
            <person name="Nusbaum C."/>
            <person name="Birren B."/>
        </authorList>
    </citation>
    <scope>NUCLEOTIDE SEQUENCE [LARGE SCALE GENOMIC DNA]</scope>
    <source>
        <strain evidence="2 4">ATCC 49464</strain>
    </source>
</reference>
<protein>
    <submittedName>
        <fullName evidence="2">Uncharacterized protein</fullName>
    </submittedName>
</protein>
<gene>
    <name evidence="3" type="ORF">I590_01182</name>
    <name evidence="2" type="ORF">UAK_00753</name>
</gene>
<dbReference type="EMBL" id="ASWF01000002">
    <property type="protein sequence ID" value="EOT77646.1"/>
    <property type="molecule type" value="Genomic_DNA"/>
</dbReference>
<evidence type="ECO:0000313" key="3">
    <source>
        <dbReference type="EMBL" id="EOT77646.1"/>
    </source>
</evidence>
<sequence length="123" mass="13384">MIGALFVPALLSSQQALADETESGSVVSSTAATLSSQQTTESSSTESSKLPEQTLEAANQYQIVNDEGDEIANNTLTDDKGNTITFQYDLTKGLVEDTAGMVKKERDDFLVSHFLFNRVRNRC</sequence>
<evidence type="ECO:0000256" key="1">
    <source>
        <dbReference type="SAM" id="MobiDB-lite"/>
    </source>
</evidence>
<reference evidence="3 5" key="2">
    <citation type="submission" date="2013-03" db="EMBL/GenBank/DDBJ databases">
        <title>The Genome Sequence of Enterococcus raffinosus ATCC_49464 (PacBio/Illumina hybrid assembly).</title>
        <authorList>
            <consortium name="The Broad Institute Genomics Platform"/>
            <consortium name="The Broad Institute Genome Sequencing Center for Infectious Disease"/>
            <person name="Earl A."/>
            <person name="Russ C."/>
            <person name="Gilmore M."/>
            <person name="Surin D."/>
            <person name="Walker B."/>
            <person name="Young S."/>
            <person name="Zeng Q."/>
            <person name="Gargeya S."/>
            <person name="Fitzgerald M."/>
            <person name="Haas B."/>
            <person name="Abouelleil A."/>
            <person name="Allen A.W."/>
            <person name="Alvarado L."/>
            <person name="Arachchi H.M."/>
            <person name="Berlin A.M."/>
            <person name="Chapman S.B."/>
            <person name="Gainer-Dewar J."/>
            <person name="Goldberg J."/>
            <person name="Griggs A."/>
            <person name="Gujja S."/>
            <person name="Hansen M."/>
            <person name="Howarth C."/>
            <person name="Imamovic A."/>
            <person name="Ireland A."/>
            <person name="Larimer J."/>
            <person name="McCowan C."/>
            <person name="Murphy C."/>
            <person name="Pearson M."/>
            <person name="Poon T.W."/>
            <person name="Priest M."/>
            <person name="Roberts A."/>
            <person name="Saif S."/>
            <person name="Shea T."/>
            <person name="Sisk P."/>
            <person name="Sykes S."/>
            <person name="Wortman J."/>
            <person name="Nusbaum C."/>
            <person name="Birren B."/>
        </authorList>
    </citation>
    <scope>NUCLEOTIDE SEQUENCE [LARGE SCALE GENOMIC DNA]</scope>
    <source>
        <strain evidence="3 5">ATCC 49464</strain>
    </source>
</reference>
<feature type="region of interest" description="Disordered" evidence="1">
    <location>
        <begin position="21"/>
        <end position="53"/>
    </location>
</feature>
<accession>R2RPN2</accession>
<dbReference type="AlphaFoldDB" id="R2RPN2"/>
<evidence type="ECO:0000313" key="4">
    <source>
        <dbReference type="Proteomes" id="UP000013877"/>
    </source>
</evidence>
<keyword evidence="5" id="KW-1185">Reference proteome</keyword>
<dbReference type="PATRIC" id="fig|1158602.3.peg.778"/>
<proteinExistence type="predicted"/>
<evidence type="ECO:0000313" key="5">
    <source>
        <dbReference type="Proteomes" id="UP000014158"/>
    </source>
</evidence>
<dbReference type="Proteomes" id="UP000014158">
    <property type="component" value="Unassembled WGS sequence"/>
</dbReference>